<dbReference type="InterPro" id="IPR027417">
    <property type="entry name" value="P-loop_NTPase"/>
</dbReference>
<reference evidence="1" key="1">
    <citation type="journal article" date="2023" name="Comput. Struct. Biotechnol. J.">
        <title>Discovery of a novel marine Bacteroidetes with a rich repertoire of carbohydrate-active enzymes.</title>
        <authorList>
            <person name="Chen B."/>
            <person name="Liu G."/>
            <person name="Chen Q."/>
            <person name="Wang H."/>
            <person name="Liu L."/>
            <person name="Tang K."/>
        </authorList>
    </citation>
    <scope>NUCLEOTIDE SEQUENCE</scope>
    <source>
        <strain evidence="1">TK19036</strain>
    </source>
</reference>
<protein>
    <submittedName>
        <fullName evidence="1">ATPase</fullName>
    </submittedName>
</protein>
<dbReference type="AlphaFoldDB" id="A0AA49JKN2"/>
<evidence type="ECO:0000313" key="1">
    <source>
        <dbReference type="EMBL" id="WKN40410.1"/>
    </source>
</evidence>
<proteinExistence type="predicted"/>
<gene>
    <name evidence="1" type="ORF">K4G66_18610</name>
</gene>
<reference evidence="1" key="2">
    <citation type="journal article" date="2024" name="Antonie Van Leeuwenhoek">
        <title>Roseihalotalea indica gen. nov., sp. nov., a halophilic Bacteroidetes from mesopelagic Southwest Indian Ocean with higher carbohydrate metabolic potential.</title>
        <authorList>
            <person name="Chen B."/>
            <person name="Zhang M."/>
            <person name="Lin D."/>
            <person name="Ye J."/>
            <person name="Tang K."/>
        </authorList>
    </citation>
    <scope>NUCLEOTIDE SEQUENCE</scope>
    <source>
        <strain evidence="1">TK19036</strain>
    </source>
</reference>
<name>A0AA49JKN2_9BACT</name>
<dbReference type="Gene3D" id="3.40.50.300">
    <property type="entry name" value="P-loop containing nucleotide triphosphate hydrolases"/>
    <property type="match status" value="1"/>
</dbReference>
<organism evidence="1">
    <name type="scientific">Roseihalotalea indica</name>
    <dbReference type="NCBI Taxonomy" id="2867963"/>
    <lineage>
        <taxon>Bacteria</taxon>
        <taxon>Pseudomonadati</taxon>
        <taxon>Bacteroidota</taxon>
        <taxon>Cytophagia</taxon>
        <taxon>Cytophagales</taxon>
        <taxon>Catalimonadaceae</taxon>
        <taxon>Roseihalotalea</taxon>
    </lineage>
</organism>
<sequence>MKPLKDHLPVMPLKPQKNPLEAKTTAFPSKGTGMNVEDVFPHYIRFAQSQIPGFSIQPAYEAVVSTLLAYFSGDTAACQVKGIRLDKGLFLMGPVGCGKTTLMKLCQAFFSHKPFRMMTCRKISQQFAREGYSALLRYGSQSYRIKHLGYGPVLLYEQPITYCLDDVGAEPSAKYFGNDCQVIAEILQDRYEEFIHRKMMTHATTNLTTEELQQRYHERVRSRLREMCNLIAFPPSIPDWRR</sequence>
<dbReference type="SUPFAM" id="SSF52540">
    <property type="entry name" value="P-loop containing nucleoside triphosphate hydrolases"/>
    <property type="match status" value="1"/>
</dbReference>
<dbReference type="EMBL" id="CP120682">
    <property type="protein sequence ID" value="WKN40410.1"/>
    <property type="molecule type" value="Genomic_DNA"/>
</dbReference>
<accession>A0AA49JKN2</accession>